<keyword evidence="4" id="KW-0804">Transcription</keyword>
<dbReference type="InterPro" id="IPR000847">
    <property type="entry name" value="LysR_HTH_N"/>
</dbReference>
<evidence type="ECO:0000256" key="3">
    <source>
        <dbReference type="ARBA" id="ARBA00023125"/>
    </source>
</evidence>
<dbReference type="Pfam" id="PF00126">
    <property type="entry name" value="HTH_1"/>
    <property type="match status" value="1"/>
</dbReference>
<dbReference type="InterPro" id="IPR005119">
    <property type="entry name" value="LysR_subst-bd"/>
</dbReference>
<dbReference type="Gene3D" id="3.40.190.290">
    <property type="match status" value="1"/>
</dbReference>
<evidence type="ECO:0000313" key="6">
    <source>
        <dbReference type="EMBL" id="NHO64839.1"/>
    </source>
</evidence>
<keyword evidence="3" id="KW-0238">DNA-binding</keyword>
<dbReference type="Proteomes" id="UP000787472">
    <property type="component" value="Unassembled WGS sequence"/>
</dbReference>
<dbReference type="Gene3D" id="1.10.10.10">
    <property type="entry name" value="Winged helix-like DNA-binding domain superfamily/Winged helix DNA-binding domain"/>
    <property type="match status" value="1"/>
</dbReference>
<dbReference type="FunFam" id="1.10.10.10:FF:000001">
    <property type="entry name" value="LysR family transcriptional regulator"/>
    <property type="match status" value="1"/>
</dbReference>
<dbReference type="AlphaFoldDB" id="A0A9E5MJB4"/>
<dbReference type="PANTHER" id="PTHR30126:SF21">
    <property type="entry name" value="TRANSCRIPTIONAL REGULATOR-RELATED"/>
    <property type="match status" value="1"/>
</dbReference>
<gene>
    <name evidence="6" type="ORF">G8770_04715</name>
</gene>
<sequence>MDIELLRTFLEVNKTRHFGKASDNLYLTQAAVSARIKQLEDVLGVDLFIRARNNIQLTAEGERLLPHAETMLVAWTRARQDVALKPEKRHQLSLATTAGLWQFILQDKLDGLQRQFSELALRADAHSADELLRLLQEGALDLGLLFEPTTLPGLITQALGKLKLVLVSTEPGISLKAALQTHYVYVDWGTAFGMFHAQRFMDAPPPTLHTNMASIAQAFLLEHGGSAYLPESSLHRTFTPGEHNAKHRLYPVEGSSSFSRDIYAIYPKSLSRLSVLPALLDHLTLT</sequence>
<dbReference type="InterPro" id="IPR036390">
    <property type="entry name" value="WH_DNA-bd_sf"/>
</dbReference>
<dbReference type="PRINTS" id="PR00039">
    <property type="entry name" value="HTHLYSR"/>
</dbReference>
<dbReference type="SUPFAM" id="SSF46785">
    <property type="entry name" value="Winged helix' DNA-binding domain"/>
    <property type="match status" value="1"/>
</dbReference>
<organism evidence="6 7">
    <name type="scientific">Pseudomaricurvus hydrocarbonicus</name>
    <dbReference type="NCBI Taxonomy" id="1470433"/>
    <lineage>
        <taxon>Bacteria</taxon>
        <taxon>Pseudomonadati</taxon>
        <taxon>Pseudomonadota</taxon>
        <taxon>Gammaproteobacteria</taxon>
        <taxon>Cellvibrionales</taxon>
        <taxon>Cellvibrionaceae</taxon>
        <taxon>Pseudomaricurvus</taxon>
    </lineage>
</organism>
<reference evidence="6" key="1">
    <citation type="submission" date="2020-03" db="EMBL/GenBank/DDBJ databases">
        <authorList>
            <person name="Guo F."/>
        </authorList>
    </citation>
    <scope>NUCLEOTIDE SEQUENCE</scope>
    <source>
        <strain evidence="6">JCM 30134</strain>
    </source>
</reference>
<feature type="domain" description="HTH lysR-type" evidence="5">
    <location>
        <begin position="1"/>
        <end position="58"/>
    </location>
</feature>
<dbReference type="PROSITE" id="PS50931">
    <property type="entry name" value="HTH_LYSR"/>
    <property type="match status" value="1"/>
</dbReference>
<keyword evidence="7" id="KW-1185">Reference proteome</keyword>
<evidence type="ECO:0000256" key="1">
    <source>
        <dbReference type="ARBA" id="ARBA00009437"/>
    </source>
</evidence>
<evidence type="ECO:0000256" key="2">
    <source>
        <dbReference type="ARBA" id="ARBA00023015"/>
    </source>
</evidence>
<dbReference type="PANTHER" id="PTHR30126">
    <property type="entry name" value="HTH-TYPE TRANSCRIPTIONAL REGULATOR"/>
    <property type="match status" value="1"/>
</dbReference>
<evidence type="ECO:0000259" key="5">
    <source>
        <dbReference type="PROSITE" id="PS50931"/>
    </source>
</evidence>
<name>A0A9E5MJB4_9GAMM</name>
<proteinExistence type="inferred from homology"/>
<dbReference type="EMBL" id="JAAONZ010000003">
    <property type="protein sequence ID" value="NHO64839.1"/>
    <property type="molecule type" value="Genomic_DNA"/>
</dbReference>
<dbReference type="RefSeq" id="WP_167182471.1">
    <property type="nucleotide sequence ID" value="NZ_JAAONZ010000003.1"/>
</dbReference>
<dbReference type="SUPFAM" id="SSF53850">
    <property type="entry name" value="Periplasmic binding protein-like II"/>
    <property type="match status" value="1"/>
</dbReference>
<keyword evidence="2" id="KW-0805">Transcription regulation</keyword>
<comment type="similarity">
    <text evidence="1">Belongs to the LysR transcriptional regulatory family.</text>
</comment>
<dbReference type="Pfam" id="PF03466">
    <property type="entry name" value="LysR_substrate"/>
    <property type="match status" value="1"/>
</dbReference>
<accession>A0A9E5MJB4</accession>
<evidence type="ECO:0000313" key="7">
    <source>
        <dbReference type="Proteomes" id="UP000787472"/>
    </source>
</evidence>
<dbReference type="InterPro" id="IPR036388">
    <property type="entry name" value="WH-like_DNA-bd_sf"/>
</dbReference>
<dbReference type="GO" id="GO:0000976">
    <property type="term" value="F:transcription cis-regulatory region binding"/>
    <property type="evidence" value="ECO:0007669"/>
    <property type="project" value="TreeGrafter"/>
</dbReference>
<dbReference type="GO" id="GO:0003700">
    <property type="term" value="F:DNA-binding transcription factor activity"/>
    <property type="evidence" value="ECO:0007669"/>
    <property type="project" value="InterPro"/>
</dbReference>
<protein>
    <submittedName>
        <fullName evidence="6">LysR family transcriptional regulator</fullName>
    </submittedName>
</protein>
<comment type="caution">
    <text evidence="6">The sequence shown here is derived from an EMBL/GenBank/DDBJ whole genome shotgun (WGS) entry which is preliminary data.</text>
</comment>
<evidence type="ECO:0000256" key="4">
    <source>
        <dbReference type="ARBA" id="ARBA00023163"/>
    </source>
</evidence>